<reference evidence="2" key="1">
    <citation type="journal article" date="2020" name="Stud. Mycol.">
        <title>101 Dothideomycetes genomes: a test case for predicting lifestyles and emergence of pathogens.</title>
        <authorList>
            <person name="Haridas S."/>
            <person name="Albert R."/>
            <person name="Binder M."/>
            <person name="Bloem J."/>
            <person name="Labutti K."/>
            <person name="Salamov A."/>
            <person name="Andreopoulos B."/>
            <person name="Baker S."/>
            <person name="Barry K."/>
            <person name="Bills G."/>
            <person name="Bluhm B."/>
            <person name="Cannon C."/>
            <person name="Castanera R."/>
            <person name="Culley D."/>
            <person name="Daum C."/>
            <person name="Ezra D."/>
            <person name="Gonzalez J."/>
            <person name="Henrissat B."/>
            <person name="Kuo A."/>
            <person name="Liang C."/>
            <person name="Lipzen A."/>
            <person name="Lutzoni F."/>
            <person name="Magnuson J."/>
            <person name="Mondo S."/>
            <person name="Nolan M."/>
            <person name="Ohm R."/>
            <person name="Pangilinan J."/>
            <person name="Park H.-J."/>
            <person name="Ramirez L."/>
            <person name="Alfaro M."/>
            <person name="Sun H."/>
            <person name="Tritt A."/>
            <person name="Yoshinaga Y."/>
            <person name="Zwiers L.-H."/>
            <person name="Turgeon B."/>
            <person name="Goodwin S."/>
            <person name="Spatafora J."/>
            <person name="Crous P."/>
            <person name="Grigoriev I."/>
        </authorList>
    </citation>
    <scope>NUCLEOTIDE SEQUENCE</scope>
    <source>
        <strain evidence="2">CBS 123094</strain>
    </source>
</reference>
<accession>A0A6A5W102</accession>
<keyword evidence="2" id="KW-0378">Hydrolase</keyword>
<dbReference type="InterPro" id="IPR035953">
    <property type="entry name" value="Dextranase_N-ter"/>
</dbReference>
<gene>
    <name evidence="2" type="ORF">P154DRAFT_25923</name>
</gene>
<dbReference type="Proteomes" id="UP000799779">
    <property type="component" value="Unassembled WGS sequence"/>
</dbReference>
<proteinExistence type="predicted"/>
<evidence type="ECO:0000313" key="3">
    <source>
        <dbReference type="Proteomes" id="UP000799779"/>
    </source>
</evidence>
<dbReference type="AlphaFoldDB" id="A0A6A5W102"/>
<protein>
    <submittedName>
        <fullName evidence="2">Glycoside hydrolase family 49 protein</fullName>
    </submittedName>
</protein>
<dbReference type="SUPFAM" id="SSF101596">
    <property type="entry name" value="Dextranase, N-terminal domain"/>
    <property type="match status" value="1"/>
</dbReference>
<dbReference type="Gene3D" id="2.60.350.10">
    <property type="entry name" value="Dextranase, N-terminal"/>
    <property type="match status" value="1"/>
</dbReference>
<dbReference type="OrthoDB" id="406508at2759"/>
<dbReference type="EMBL" id="ML977655">
    <property type="protein sequence ID" value="KAF1994579.1"/>
    <property type="molecule type" value="Genomic_DNA"/>
</dbReference>
<dbReference type="Pfam" id="PF17433">
    <property type="entry name" value="Glyco_hydro_49N"/>
    <property type="match status" value="1"/>
</dbReference>
<keyword evidence="3" id="KW-1185">Reference proteome</keyword>
<evidence type="ECO:0000259" key="1">
    <source>
        <dbReference type="Pfam" id="PF17433"/>
    </source>
</evidence>
<name>A0A6A5W102_9PLEO</name>
<dbReference type="GO" id="GO:0004553">
    <property type="term" value="F:hydrolase activity, hydrolyzing O-glycosyl compounds"/>
    <property type="evidence" value="ECO:0007669"/>
    <property type="project" value="InterPro"/>
</dbReference>
<dbReference type="InterPro" id="IPR023226">
    <property type="entry name" value="Glyco_hydro_49_N_dom"/>
</dbReference>
<sequence length="244" mass="27020">MMQPARSTIIPQWRLRISGSLVYTWRGCWWRSITDMPKSYASFVYETIARSGHGNTTTPGDLSSTTNADDGVTIEAEVGITMAWTQFLHSPNSWTRVSRQSMNFAAHNAVVQPTTVNLTVRDDGEGNVYLLVPYRSHGIRFSVEFQDDLYAYENSCAVAACDFIQDTVPGSAHYVSPLPVQDHPTVAIEPHNALLVFPIPFPPPDLIPNLASPNTYTVHPESVPTLSHITNSVVYFGPGVHYIV</sequence>
<feature type="domain" description="Glycoside hydrolase family 49 N-terminal" evidence="1">
    <location>
        <begin position="38"/>
        <end position="201"/>
    </location>
</feature>
<evidence type="ECO:0000313" key="2">
    <source>
        <dbReference type="EMBL" id="KAF1994579.1"/>
    </source>
</evidence>
<organism evidence="2 3">
    <name type="scientific">Amniculicola lignicola CBS 123094</name>
    <dbReference type="NCBI Taxonomy" id="1392246"/>
    <lineage>
        <taxon>Eukaryota</taxon>
        <taxon>Fungi</taxon>
        <taxon>Dikarya</taxon>
        <taxon>Ascomycota</taxon>
        <taxon>Pezizomycotina</taxon>
        <taxon>Dothideomycetes</taxon>
        <taxon>Pleosporomycetidae</taxon>
        <taxon>Pleosporales</taxon>
        <taxon>Amniculicolaceae</taxon>
        <taxon>Amniculicola</taxon>
    </lineage>
</organism>